<feature type="domain" description="K+ potassium transporter integral membrane" evidence="11">
    <location>
        <begin position="40"/>
        <end position="534"/>
    </location>
</feature>
<feature type="transmembrane region" description="Helical" evidence="10">
    <location>
        <begin position="79"/>
        <end position="97"/>
    </location>
</feature>
<feature type="transmembrane region" description="Helical" evidence="10">
    <location>
        <begin position="315"/>
        <end position="336"/>
    </location>
</feature>
<accession>A0AAW1TK45</accession>
<evidence type="ECO:0000256" key="7">
    <source>
        <dbReference type="ARBA" id="ARBA00022989"/>
    </source>
</evidence>
<keyword evidence="3" id="KW-0813">Transport</keyword>
<dbReference type="GO" id="GO:0016020">
    <property type="term" value="C:membrane"/>
    <property type="evidence" value="ECO:0007669"/>
    <property type="project" value="UniProtKB-SubCell"/>
</dbReference>
<evidence type="ECO:0000259" key="11">
    <source>
        <dbReference type="Pfam" id="PF02705"/>
    </source>
</evidence>
<feature type="transmembrane region" description="Helical" evidence="10">
    <location>
        <begin position="38"/>
        <end position="59"/>
    </location>
</feature>
<sequence>MAEATVTVSAGAFVRDADLEKLQKAQHDKKTGPRATVFLAYAAVGVIFGDIGTSPLYVYSSTFTNGINDITDVFGVASLIFWTLTIVVICKYCLIVIQADDHGEGGTFALYSLICRFANISAGDEPLPTAADLQLEHYSSHQDVKAEKKSIVGSKLRMLLEKKAWAQSALLSVTIFMTSLVLGDAVLTPAQSVLGAIYGLQVKEPQLSQGVIVGVSCAIIIIIFMAQRFGTTKLGASFAPIILIWFLFNVLVAIYNIAKYYPAIFKCFSPHYAYLFFKHNRHTGWEMLSGVFLAVTGAEATFADLGHFSRASIRLAFFGIAYPCLVLTYFGQAAWLTAHPDQVASTFYASIPFGDGFYWVFFTIATAAACVASQTMISAAFSLLRQSMSLGCFPRLTIIHTSKKVMGQIFIPEVNYLMMVLTVIVVAIFQTTTQLGNAYGVAVSGMMFGTTCLLVLVMFLVWNLNIFLVAVFFLCFGFVDMVYFTTNLNKVPHGGWFALAIAVGVGLFSHVWQYGNWTKHAHSSSNTSSLDDYMGKPDAPSQPTTLQVASDPTEAQLVQASVKSPLLRSRGLTMYYHDSIHGVPQALVQDIARTHCLAEMIIIMTVRQVAVSSVGPEERLLIVPTRHPGVLRCVARYGYQDRVNHGTAFVADMLTQANMVLGKKELAASDPTQSVYIITTPHLRVAKGIFRKLVVHQGYNNMVKYLARQPWESWKIPPGGLLEWHCQYNI</sequence>
<keyword evidence="5 10" id="KW-0812">Transmembrane</keyword>
<keyword evidence="7 10" id="KW-1133">Transmembrane helix</keyword>
<dbReference type="EMBL" id="JALJOV010000013">
    <property type="protein sequence ID" value="KAK9868746.1"/>
    <property type="molecule type" value="Genomic_DNA"/>
</dbReference>
<evidence type="ECO:0000256" key="6">
    <source>
        <dbReference type="ARBA" id="ARBA00022958"/>
    </source>
</evidence>
<dbReference type="PANTHER" id="PTHR30540">
    <property type="entry name" value="OSMOTIC STRESS POTASSIUM TRANSPORTER"/>
    <property type="match status" value="1"/>
</dbReference>
<feature type="transmembrane region" description="Helical" evidence="10">
    <location>
        <begin position="207"/>
        <end position="226"/>
    </location>
</feature>
<evidence type="ECO:0000256" key="10">
    <source>
        <dbReference type="RuleBase" id="RU321113"/>
    </source>
</evidence>
<evidence type="ECO:0000256" key="2">
    <source>
        <dbReference type="ARBA" id="ARBA00008440"/>
    </source>
</evidence>
<comment type="function">
    <text evidence="10">Potassium transporter.</text>
</comment>
<protein>
    <recommendedName>
        <fullName evidence="10">Potassium transporter</fullName>
    </recommendedName>
</protein>
<evidence type="ECO:0000256" key="8">
    <source>
        <dbReference type="ARBA" id="ARBA00023065"/>
    </source>
</evidence>
<evidence type="ECO:0000313" key="14">
    <source>
        <dbReference type="Proteomes" id="UP001485043"/>
    </source>
</evidence>
<dbReference type="Pfam" id="PF22776">
    <property type="entry name" value="K_trans_C"/>
    <property type="match status" value="1"/>
</dbReference>
<feature type="domain" description="K+ potassium transporter C-terminal" evidence="12">
    <location>
        <begin position="571"/>
        <end position="730"/>
    </location>
</feature>
<comment type="caution">
    <text evidence="13">The sequence shown here is derived from an EMBL/GenBank/DDBJ whole genome shotgun (WGS) entry which is preliminary data.</text>
</comment>
<feature type="transmembrane region" description="Helical" evidence="10">
    <location>
        <begin position="466"/>
        <end position="484"/>
    </location>
</feature>
<feature type="transmembrane region" description="Helical" evidence="10">
    <location>
        <begin position="496"/>
        <end position="515"/>
    </location>
</feature>
<comment type="similarity">
    <text evidence="2 10">Belongs to the HAK/KUP transporter (TC 2.A.72.3) family.</text>
</comment>
<evidence type="ECO:0000256" key="4">
    <source>
        <dbReference type="ARBA" id="ARBA00022538"/>
    </source>
</evidence>
<evidence type="ECO:0000313" key="13">
    <source>
        <dbReference type="EMBL" id="KAK9868746.1"/>
    </source>
</evidence>
<comment type="subcellular location">
    <subcellularLocation>
        <location evidence="1 10">Membrane</location>
        <topology evidence="1 10">Multi-pass membrane protein</topology>
    </subcellularLocation>
</comment>
<organism evidence="13 14">
    <name type="scientific">Apatococcus fuscideae</name>
    <dbReference type="NCBI Taxonomy" id="2026836"/>
    <lineage>
        <taxon>Eukaryota</taxon>
        <taxon>Viridiplantae</taxon>
        <taxon>Chlorophyta</taxon>
        <taxon>core chlorophytes</taxon>
        <taxon>Trebouxiophyceae</taxon>
        <taxon>Chlorellales</taxon>
        <taxon>Chlorellaceae</taxon>
        <taxon>Apatococcus</taxon>
    </lineage>
</organism>
<evidence type="ECO:0000259" key="12">
    <source>
        <dbReference type="Pfam" id="PF22776"/>
    </source>
</evidence>
<keyword evidence="8 10" id="KW-0406">Ion transport</keyword>
<feature type="transmembrane region" description="Helical" evidence="10">
    <location>
        <begin position="405"/>
        <end position="429"/>
    </location>
</feature>
<dbReference type="InterPro" id="IPR053952">
    <property type="entry name" value="K_trans_C"/>
</dbReference>
<evidence type="ECO:0000256" key="9">
    <source>
        <dbReference type="ARBA" id="ARBA00023136"/>
    </source>
</evidence>
<feature type="transmembrane region" description="Helical" evidence="10">
    <location>
        <begin position="238"/>
        <end position="258"/>
    </location>
</feature>
<feature type="transmembrane region" description="Helical" evidence="10">
    <location>
        <begin position="441"/>
        <end position="461"/>
    </location>
</feature>
<dbReference type="NCBIfam" id="TIGR00794">
    <property type="entry name" value="kup"/>
    <property type="match status" value="1"/>
</dbReference>
<evidence type="ECO:0000256" key="3">
    <source>
        <dbReference type="ARBA" id="ARBA00022448"/>
    </source>
</evidence>
<dbReference type="Proteomes" id="UP001485043">
    <property type="component" value="Unassembled WGS sequence"/>
</dbReference>
<keyword evidence="6 10" id="KW-0630">Potassium</keyword>
<dbReference type="AlphaFoldDB" id="A0AAW1TK45"/>
<feature type="transmembrane region" description="Helical" evidence="10">
    <location>
        <begin position="164"/>
        <end position="187"/>
    </location>
</feature>
<keyword evidence="9 10" id="KW-0472">Membrane</keyword>
<dbReference type="InterPro" id="IPR003855">
    <property type="entry name" value="K+_transporter"/>
</dbReference>
<keyword evidence="4 10" id="KW-0633">Potassium transport</keyword>
<dbReference type="InterPro" id="IPR053951">
    <property type="entry name" value="K_trans_N"/>
</dbReference>
<evidence type="ECO:0000256" key="1">
    <source>
        <dbReference type="ARBA" id="ARBA00004141"/>
    </source>
</evidence>
<reference evidence="13 14" key="1">
    <citation type="journal article" date="2024" name="Nat. Commun.">
        <title>Phylogenomics reveals the evolutionary origins of lichenization in chlorophyte algae.</title>
        <authorList>
            <person name="Puginier C."/>
            <person name="Libourel C."/>
            <person name="Otte J."/>
            <person name="Skaloud P."/>
            <person name="Haon M."/>
            <person name="Grisel S."/>
            <person name="Petersen M."/>
            <person name="Berrin J.G."/>
            <person name="Delaux P.M."/>
            <person name="Dal Grande F."/>
            <person name="Keller J."/>
        </authorList>
    </citation>
    <scope>NUCLEOTIDE SEQUENCE [LARGE SCALE GENOMIC DNA]</scope>
    <source>
        <strain evidence="13 14">SAG 2523</strain>
    </source>
</reference>
<feature type="transmembrane region" description="Helical" evidence="10">
    <location>
        <begin position="284"/>
        <end position="303"/>
    </location>
</feature>
<proteinExistence type="inferred from homology"/>
<keyword evidence="14" id="KW-1185">Reference proteome</keyword>
<name>A0AAW1TK45_9CHLO</name>
<dbReference type="PANTHER" id="PTHR30540:SF83">
    <property type="entry name" value="K+ POTASSIUM TRANSPORTER"/>
    <property type="match status" value="1"/>
</dbReference>
<dbReference type="GO" id="GO:0015079">
    <property type="term" value="F:potassium ion transmembrane transporter activity"/>
    <property type="evidence" value="ECO:0007669"/>
    <property type="project" value="UniProtKB-UniRule"/>
</dbReference>
<gene>
    <name evidence="13" type="ORF">WJX84_003939</name>
</gene>
<feature type="transmembrane region" description="Helical" evidence="10">
    <location>
        <begin position="356"/>
        <end position="384"/>
    </location>
</feature>
<evidence type="ECO:0000256" key="5">
    <source>
        <dbReference type="ARBA" id="ARBA00022692"/>
    </source>
</evidence>
<dbReference type="Pfam" id="PF02705">
    <property type="entry name" value="K_trans"/>
    <property type="match status" value="1"/>
</dbReference>